<dbReference type="Proteomes" id="UP000095286">
    <property type="component" value="Unplaced"/>
</dbReference>
<protein>
    <submittedName>
        <fullName evidence="2">Uncharacterized protein</fullName>
    </submittedName>
</protein>
<name>A0AC35U699_9BILA</name>
<sequence length="112" mass="13448">MLNLNNIVLILVTISLCISVLFALPVVEKDKVLRFVYKYFDSINIIIYFSSSNQDRGKRDLHHHTHRSIPDNTEKMIHVHHKHLKRIRRNPEKKEYPRMCYFSPIQCLFTRN</sequence>
<reference evidence="2" key="1">
    <citation type="submission" date="2016-11" db="UniProtKB">
        <authorList>
            <consortium name="WormBaseParasite"/>
        </authorList>
    </citation>
    <scope>IDENTIFICATION</scope>
    <source>
        <strain evidence="2">KR3021</strain>
    </source>
</reference>
<organism evidence="1 2">
    <name type="scientific">Rhabditophanes sp. KR3021</name>
    <dbReference type="NCBI Taxonomy" id="114890"/>
    <lineage>
        <taxon>Eukaryota</taxon>
        <taxon>Metazoa</taxon>
        <taxon>Ecdysozoa</taxon>
        <taxon>Nematoda</taxon>
        <taxon>Chromadorea</taxon>
        <taxon>Rhabditida</taxon>
        <taxon>Tylenchina</taxon>
        <taxon>Panagrolaimomorpha</taxon>
        <taxon>Strongyloidoidea</taxon>
        <taxon>Alloionematidae</taxon>
        <taxon>Rhabditophanes</taxon>
    </lineage>
</organism>
<evidence type="ECO:0000313" key="1">
    <source>
        <dbReference type="Proteomes" id="UP000095286"/>
    </source>
</evidence>
<proteinExistence type="predicted"/>
<evidence type="ECO:0000313" key="2">
    <source>
        <dbReference type="WBParaSite" id="RSKR_0000793350.1"/>
    </source>
</evidence>
<dbReference type="WBParaSite" id="RSKR_0000793350.1">
    <property type="protein sequence ID" value="RSKR_0000793350.1"/>
    <property type="gene ID" value="RSKR_0000793350"/>
</dbReference>
<accession>A0AC35U699</accession>